<feature type="compositionally biased region" description="Basic and acidic residues" evidence="1">
    <location>
        <begin position="1"/>
        <end position="16"/>
    </location>
</feature>
<name>A0A8K1C7N5_PYTOL</name>
<evidence type="ECO:0000313" key="2">
    <source>
        <dbReference type="EMBL" id="TMW57955.1"/>
    </source>
</evidence>
<dbReference type="InterPro" id="IPR002110">
    <property type="entry name" value="Ankyrin_rpt"/>
</dbReference>
<keyword evidence="3" id="KW-1185">Reference proteome</keyword>
<dbReference type="AlphaFoldDB" id="A0A8K1C7N5"/>
<dbReference type="SMART" id="SM00248">
    <property type="entry name" value="ANK"/>
    <property type="match status" value="5"/>
</dbReference>
<evidence type="ECO:0000313" key="3">
    <source>
        <dbReference type="Proteomes" id="UP000794436"/>
    </source>
</evidence>
<accession>A0A8K1C7N5</accession>
<evidence type="ECO:0008006" key="4">
    <source>
        <dbReference type="Google" id="ProtNLM"/>
    </source>
</evidence>
<dbReference type="PANTHER" id="PTHR46586">
    <property type="entry name" value="ANKYRIN REPEAT-CONTAINING PROTEIN"/>
    <property type="match status" value="1"/>
</dbReference>
<proteinExistence type="predicted"/>
<reference evidence="2" key="1">
    <citation type="submission" date="2019-03" db="EMBL/GenBank/DDBJ databases">
        <title>Long read genome sequence of the mycoparasitic Pythium oligandrum ATCC 38472 isolated from sugarbeet rhizosphere.</title>
        <authorList>
            <person name="Gaulin E."/>
        </authorList>
    </citation>
    <scope>NUCLEOTIDE SEQUENCE</scope>
    <source>
        <strain evidence="2">ATCC 38472_TT</strain>
    </source>
</reference>
<dbReference type="Gene3D" id="1.25.40.20">
    <property type="entry name" value="Ankyrin repeat-containing domain"/>
    <property type="match status" value="2"/>
</dbReference>
<dbReference type="EMBL" id="SPLM01000113">
    <property type="protein sequence ID" value="TMW57955.1"/>
    <property type="molecule type" value="Genomic_DNA"/>
</dbReference>
<gene>
    <name evidence="2" type="ORF">Poli38472_013429</name>
</gene>
<protein>
    <recommendedName>
        <fullName evidence="4">Ankyrin repeat protein</fullName>
    </recommendedName>
</protein>
<dbReference type="InterPro" id="IPR052050">
    <property type="entry name" value="SecEffector_AnkRepeat"/>
</dbReference>
<organism evidence="2 3">
    <name type="scientific">Pythium oligandrum</name>
    <name type="common">Mycoparasitic fungus</name>
    <dbReference type="NCBI Taxonomy" id="41045"/>
    <lineage>
        <taxon>Eukaryota</taxon>
        <taxon>Sar</taxon>
        <taxon>Stramenopiles</taxon>
        <taxon>Oomycota</taxon>
        <taxon>Peronosporomycetes</taxon>
        <taxon>Pythiales</taxon>
        <taxon>Pythiaceae</taxon>
        <taxon>Pythium</taxon>
    </lineage>
</organism>
<dbReference type="Proteomes" id="UP000794436">
    <property type="component" value="Unassembled WGS sequence"/>
</dbReference>
<dbReference type="Pfam" id="PF12796">
    <property type="entry name" value="Ank_2"/>
    <property type="match status" value="1"/>
</dbReference>
<feature type="region of interest" description="Disordered" evidence="1">
    <location>
        <begin position="1"/>
        <end position="33"/>
    </location>
</feature>
<dbReference type="PANTHER" id="PTHR46586:SF3">
    <property type="entry name" value="ANKYRIN REPEAT-CONTAINING PROTEIN"/>
    <property type="match status" value="1"/>
</dbReference>
<dbReference type="SUPFAM" id="SSF48403">
    <property type="entry name" value="Ankyrin repeat"/>
    <property type="match status" value="1"/>
</dbReference>
<dbReference type="InterPro" id="IPR036770">
    <property type="entry name" value="Ankyrin_rpt-contain_sf"/>
</dbReference>
<sequence length="1061" mass="121583">MGEREMELKYLEKQPTEADSVAANGGRENAAPSPEELLAEAIQRRDYEQVKQLHEVLKKDRAWICDGEVMRHAVKDGEEMFVLWHLISCHSPLPGWLLPLVVSSDAMKRVLSHLTKSGYGILRATTAAASNGSLDDLRRLNQHVKGGWTTMVMDEAAKHGRLDVVQWLHFNRTEGYYLADGVLRQFIKHLCDRSFYPRPSHTSDLLRLLERGNPIDWTMLQYIVRHRRDHYIPDSFENPLEYTEATPSNTSVVPQCKLFVLAAVTKVIEVWQMPLETGERISEFITDHPGDRFTSDTAIRLQWVRWIVRFSTHPAEDMTALADQNKLDDARLIHTLLKRDNKPRCTKRFLYLSMEKGSLEFIKWHVLNCRLHSVKDYLYVAIWIGRVDVVEWMWDNWTDVADLDHDHCNRIPKKRRLFHVLDAPFAEVQKRFEIDFKDVVSFTSDLEQLALHDKWPENMCDTSNEPNWVDIAAINGRTDIIKRLMQYPSAHCTVSGVFGAISRGHISVLKLIYERWPELAQWPKEEDAPEILRYILTQMAVMASSRDTEMGLEQGFLSMLRFFRRTRNMRLDNRTLAETVIRRDFLAVQVICDLDLVESKSNAADIAAIRGDMEILEFLYSFGALCSTRGMDGAAEEGHFGIVQFLHEQNAPYWVYAATWVGRVDVIDWMCTNYSQFGSIGLDDDTGRYSAVQKTMLHSLDASFAQVEERFIVDLEYIEAGLSQEEEAARDGDLQRIMLYCESARSNNRSPNLSNAADLAAIYGHLRVVEYLLQNELASCTVGGLYGAMVGGHVNVVASIYRLQPQLNEWPKREDHSSVLERFLSRDKGKMFQFLRQERNMALDARVLDEAAYRGDLERVRLICIFGLVESTASAADIAAVRGDLVMLETLFALGSPTSKCTTRAMDGAAEEGHMQVVRYLHQRDAPCTRRAIDLSARNGHFEIVQYLLLNRQEGCSPFALFWACARGHVEVVRVLTSLVMLTDLERCFEVVAQEDYYHIAETLEKYYEDSNLDPATNRQSTRSLARWRRQQEDSVYVIPSHGRVVLNEIRQQLGLPALPS</sequence>
<evidence type="ECO:0000256" key="1">
    <source>
        <dbReference type="SAM" id="MobiDB-lite"/>
    </source>
</evidence>
<comment type="caution">
    <text evidence="2">The sequence shown here is derived from an EMBL/GenBank/DDBJ whole genome shotgun (WGS) entry which is preliminary data.</text>
</comment>